<proteinExistence type="predicted"/>
<feature type="region of interest" description="Disordered" evidence="4">
    <location>
        <begin position="830"/>
        <end position="860"/>
    </location>
</feature>
<dbReference type="GO" id="GO:0005634">
    <property type="term" value="C:nucleus"/>
    <property type="evidence" value="ECO:0007669"/>
    <property type="project" value="TreeGrafter"/>
</dbReference>
<keyword evidence="6" id="KW-1185">Reference proteome</keyword>
<evidence type="ECO:0000256" key="4">
    <source>
        <dbReference type="SAM" id="MobiDB-lite"/>
    </source>
</evidence>
<keyword evidence="2" id="KW-0804">Transcription</keyword>
<dbReference type="Pfam" id="PF13921">
    <property type="entry name" value="Myb_DNA-bind_6"/>
    <property type="match status" value="1"/>
</dbReference>
<dbReference type="GO" id="GO:0003712">
    <property type="term" value="F:transcription coregulator activity"/>
    <property type="evidence" value="ECO:0007669"/>
    <property type="project" value="TreeGrafter"/>
</dbReference>
<evidence type="ECO:0000256" key="1">
    <source>
        <dbReference type="ARBA" id="ARBA00023015"/>
    </source>
</evidence>
<feature type="compositionally biased region" description="Low complexity" evidence="4">
    <location>
        <begin position="844"/>
        <end position="857"/>
    </location>
</feature>
<gene>
    <name evidence="5" type="ORF">L1049_022624</name>
</gene>
<reference evidence="5 6" key="1">
    <citation type="journal article" date="2024" name="Plant J.">
        <title>Genome sequences and population genomics reveal climatic adaptation and genomic divergence between two closely related sweetgum species.</title>
        <authorList>
            <person name="Xu W.Q."/>
            <person name="Ren C.Q."/>
            <person name="Zhang X.Y."/>
            <person name="Comes H.P."/>
            <person name="Liu X.H."/>
            <person name="Li Y.G."/>
            <person name="Kettle C.J."/>
            <person name="Jalonen R."/>
            <person name="Gaisberger H."/>
            <person name="Ma Y.Z."/>
            <person name="Qiu Y.X."/>
        </authorList>
    </citation>
    <scope>NUCLEOTIDE SEQUENCE [LARGE SCALE GENOMIC DNA]</scope>
    <source>
        <strain evidence="5">Hangzhou</strain>
    </source>
</reference>
<evidence type="ECO:0008006" key="7">
    <source>
        <dbReference type="Google" id="ProtNLM"/>
    </source>
</evidence>
<evidence type="ECO:0000313" key="6">
    <source>
        <dbReference type="Proteomes" id="UP001415857"/>
    </source>
</evidence>
<keyword evidence="1" id="KW-0805">Transcription regulation</keyword>
<dbReference type="PANTHER" id="PTHR16088:SF3">
    <property type="entry name" value="GON-4-LIKE PROTEIN"/>
    <property type="match status" value="1"/>
</dbReference>
<comment type="caution">
    <text evidence="5">The sequence shown here is derived from an EMBL/GenBank/DDBJ whole genome shotgun (WGS) entry which is preliminary data.</text>
</comment>
<feature type="compositionally biased region" description="Polar residues" evidence="4">
    <location>
        <begin position="830"/>
        <end position="843"/>
    </location>
</feature>
<accession>A0AAP0RE78</accession>
<feature type="compositionally biased region" description="Basic and acidic residues" evidence="4">
    <location>
        <begin position="880"/>
        <end position="889"/>
    </location>
</feature>
<dbReference type="PANTHER" id="PTHR16088">
    <property type="entry name" value="YY1 ASSOCIATED PROTEIN-RELATED"/>
    <property type="match status" value="1"/>
</dbReference>
<sequence length="1166" mass="129004">MPSALIAPFPGFDRSLMPETASRCLSSSAEYGFVNGFTSHQIGQLHCLIHEHVQLLIQVFSLCVLEPSRKHIASQVQGLILEMLYNLDQVLAWRSVPYPGFCFRPPYIHPSVPNETSKFCPAQCIFESSLTSNAQRDCSSANMPASYIISPSKGRNDYVSNGQVDSFQTTQGSFWVPFISGPVLSILDVAPLNLVGTYMDDVKTAVREYQRGHVEATCDTLFDKEPLFPLPSFPSFSEASGEVLQGTIPPSANTLPSSPSHQPPKKTLAASLVESSKKQPVALVPKEVVKLAQRFFPLFNSELFPRKPPPSGAANRVLFTDAEDELLAMGLMEYNTDWKAIQQRYFPCKSKHQIFVRHKNRCSSKAPENPIKAVRMMKTSPLTADEQARIQEGLRVFKHDWMSIWKFIVPHRDPSLLPRQWRIALGTQKSYKTDAAQKEKRRLYELKRRKCKGADVASWKTVSEKEDYQTENAGGENNSGDDSIDDEEEAYVHEAFLGDWRAGSELRCSNLREEYLHGDILPHGGNHVREQLNNYGSGESQSQNNNMQEFPATLKDSQHPHKLSHFTYIRNCASNTMKQNHLVPDLTLKPFKTPFRLRPYRVHRTNSAHLVKLAPNLTPVNLPPSARVISQSAFKSYQCEPSATVSVVGGGNNGIGIENVVPKVPHVARLGTIHSATKGNKNYRLKHNIANSHQEEFGVLKDKCVMEEKATEPDLQMHPLLFKAPENECLPYYPLNCSSSTPNSFSFFSGNQPQVNLSLFRNPQQENSTVNCFDKSLKSKETTSMSCGIIGFHPLLQRTDGVSSDLVSACSTVAPSVDFESSRGKYAQLRNSSDAVQTKSQVDSGPSAFSANPSSPNERANELDLEIHLSSTSRKEKVVASRDLTEHTPIRSGALDSGTMVETQNSNNQYYQSGEICPGVSSKLVADSPALVKPRNTNSRYSIENMGDQSLPGIVMEQEELSDSDEEMGEHVEFEHEEMADSEGEEGLDCEQISEIQYKEAPNFAMEKVLTNADCDDQQSQPRAHSNLQGNVCIPVKHSTTSFNSGMTGQGKDMTSISSWLSLDSCAPGCPVRAKPKPLGTLNAAGPAAKSLGSRRPNRSCKKTTSSTKRVIVQKNAMDTKQQPSLPSMAVAPLRKPRKLACKTDLDLNRGLTVENSNCVGNDKLG</sequence>
<dbReference type="GO" id="GO:0006355">
    <property type="term" value="P:regulation of DNA-templated transcription"/>
    <property type="evidence" value="ECO:0007669"/>
    <property type="project" value="TreeGrafter"/>
</dbReference>
<dbReference type="Proteomes" id="UP001415857">
    <property type="component" value="Unassembled WGS sequence"/>
</dbReference>
<name>A0AAP0RE78_LIQFO</name>
<dbReference type="InterPro" id="IPR009057">
    <property type="entry name" value="Homeodomain-like_sf"/>
</dbReference>
<evidence type="ECO:0000313" key="5">
    <source>
        <dbReference type="EMBL" id="KAK9275360.1"/>
    </source>
</evidence>
<feature type="region of interest" description="Disordered" evidence="4">
    <location>
        <begin position="1078"/>
        <end position="1107"/>
    </location>
</feature>
<dbReference type="InterPro" id="IPR052435">
    <property type="entry name" value="YY1-Transcr_Regul"/>
</dbReference>
<evidence type="ECO:0000256" key="3">
    <source>
        <dbReference type="ARBA" id="ARBA00023242"/>
    </source>
</evidence>
<feature type="region of interest" description="Disordered" evidence="4">
    <location>
        <begin position="463"/>
        <end position="484"/>
    </location>
</feature>
<keyword evidence="3" id="KW-0539">Nucleus</keyword>
<feature type="region of interest" description="Disordered" evidence="4">
    <location>
        <begin position="880"/>
        <end position="900"/>
    </location>
</feature>
<evidence type="ECO:0000256" key="2">
    <source>
        <dbReference type="ARBA" id="ARBA00023163"/>
    </source>
</evidence>
<organism evidence="5 6">
    <name type="scientific">Liquidambar formosana</name>
    <name type="common">Formosan gum</name>
    <dbReference type="NCBI Taxonomy" id="63359"/>
    <lineage>
        <taxon>Eukaryota</taxon>
        <taxon>Viridiplantae</taxon>
        <taxon>Streptophyta</taxon>
        <taxon>Embryophyta</taxon>
        <taxon>Tracheophyta</taxon>
        <taxon>Spermatophyta</taxon>
        <taxon>Magnoliopsida</taxon>
        <taxon>eudicotyledons</taxon>
        <taxon>Gunneridae</taxon>
        <taxon>Pentapetalae</taxon>
        <taxon>Saxifragales</taxon>
        <taxon>Altingiaceae</taxon>
        <taxon>Liquidambar</taxon>
    </lineage>
</organism>
<dbReference type="EMBL" id="JBBPBK010000011">
    <property type="protein sequence ID" value="KAK9275360.1"/>
    <property type="molecule type" value="Genomic_DNA"/>
</dbReference>
<protein>
    <recommendedName>
        <fullName evidence="7">Homeodomain-like superfamily protein</fullName>
    </recommendedName>
</protein>
<dbReference type="SUPFAM" id="SSF46689">
    <property type="entry name" value="Homeodomain-like"/>
    <property type="match status" value="1"/>
</dbReference>
<dbReference type="AlphaFoldDB" id="A0AAP0RE78"/>
<feature type="compositionally biased region" description="Polar residues" evidence="4">
    <location>
        <begin position="470"/>
        <end position="481"/>
    </location>
</feature>